<dbReference type="PANTHER" id="PTHR43273">
    <property type="entry name" value="ANAEROBIC SULFATASE-MATURATING ENZYME HOMOLOG ASLB-RELATED"/>
    <property type="match status" value="1"/>
</dbReference>
<proteinExistence type="predicted"/>
<dbReference type="EMBL" id="JARKHX010000313">
    <property type="protein sequence ID" value="MDF4196472.1"/>
    <property type="molecule type" value="Genomic_DNA"/>
</dbReference>
<dbReference type="NCBIfam" id="TIGR04085">
    <property type="entry name" value="rSAM_more_4Fe4S"/>
    <property type="match status" value="1"/>
</dbReference>
<sequence>MQFIELLETGTPNIDFSGHSENTFRIIDFSVPPTAYGKFMSTIFMQWVKNDVGEIFIRQFESFVSRFLGNGHTSCIFQESCKDNLVVESNGDIYECDHFVYPQYKIGNINKS</sequence>
<evidence type="ECO:0000259" key="2">
    <source>
        <dbReference type="Pfam" id="PF13186"/>
    </source>
</evidence>
<dbReference type="Proteomes" id="UP001222377">
    <property type="component" value="Unassembled WGS sequence"/>
</dbReference>
<dbReference type="Gene3D" id="3.20.20.70">
    <property type="entry name" value="Aldolase class I"/>
    <property type="match status" value="1"/>
</dbReference>
<protein>
    <submittedName>
        <fullName evidence="3">SPASM domain-containing protein</fullName>
    </submittedName>
</protein>
<dbReference type="Pfam" id="PF13186">
    <property type="entry name" value="SPASM"/>
    <property type="match status" value="1"/>
</dbReference>
<accession>A0AAP3YIP8</accession>
<gene>
    <name evidence="3" type="ORF">PV946_22460</name>
</gene>
<evidence type="ECO:0000256" key="1">
    <source>
        <dbReference type="ARBA" id="ARBA00001966"/>
    </source>
</evidence>
<dbReference type="PANTHER" id="PTHR43273:SF3">
    <property type="entry name" value="ANAEROBIC SULFATASE-MATURATING ENZYME HOMOLOG ASLB-RELATED"/>
    <property type="match status" value="1"/>
</dbReference>
<dbReference type="InterPro" id="IPR023867">
    <property type="entry name" value="Sulphatase_maturase_rSAM"/>
</dbReference>
<comment type="caution">
    <text evidence="3">The sequence shown here is derived from an EMBL/GenBank/DDBJ whole genome shotgun (WGS) entry which is preliminary data.</text>
</comment>
<organism evidence="3 4">
    <name type="scientific">Bacillus amyloliquefaciens</name>
    <name type="common">Bacillus velezensis</name>
    <dbReference type="NCBI Taxonomy" id="1390"/>
    <lineage>
        <taxon>Bacteria</taxon>
        <taxon>Bacillati</taxon>
        <taxon>Bacillota</taxon>
        <taxon>Bacilli</taxon>
        <taxon>Bacillales</taxon>
        <taxon>Bacillaceae</taxon>
        <taxon>Bacillus</taxon>
        <taxon>Bacillus amyloliquefaciens group</taxon>
    </lineage>
</organism>
<comment type="cofactor">
    <cofactor evidence="1">
        <name>[4Fe-4S] cluster</name>
        <dbReference type="ChEBI" id="CHEBI:49883"/>
    </cofactor>
</comment>
<reference evidence="3" key="1">
    <citation type="submission" date="2023-02" db="EMBL/GenBank/DDBJ databases">
        <title>Draft Whole-Genome Sequences of Bacillus Strains of Potential Probiotic for Poultry.</title>
        <authorList>
            <person name="Ma L.M."/>
            <person name="Lopez-Guerra N."/>
            <person name="Zhang G."/>
        </authorList>
    </citation>
    <scope>NUCLEOTIDE SEQUENCE</scope>
    <source>
        <strain evidence="3">OSU1013-24</strain>
    </source>
</reference>
<dbReference type="InterPro" id="IPR013785">
    <property type="entry name" value="Aldolase_TIM"/>
</dbReference>
<dbReference type="AlphaFoldDB" id="A0AAP3YIP8"/>
<name>A0AAP3YIP8_BACAM</name>
<dbReference type="GO" id="GO:0016491">
    <property type="term" value="F:oxidoreductase activity"/>
    <property type="evidence" value="ECO:0007669"/>
    <property type="project" value="InterPro"/>
</dbReference>
<evidence type="ECO:0000313" key="4">
    <source>
        <dbReference type="Proteomes" id="UP001222377"/>
    </source>
</evidence>
<feature type="non-terminal residue" evidence="3">
    <location>
        <position position="112"/>
    </location>
</feature>
<evidence type="ECO:0000313" key="3">
    <source>
        <dbReference type="EMBL" id="MDF4196472.1"/>
    </source>
</evidence>
<feature type="domain" description="4Fe4S-binding SPASM" evidence="2">
    <location>
        <begin position="82"/>
        <end position="111"/>
    </location>
</feature>
<dbReference type="InterPro" id="IPR023885">
    <property type="entry name" value="4Fe4S-binding_SPASM_dom"/>
</dbReference>